<evidence type="ECO:0000259" key="6">
    <source>
        <dbReference type="Pfam" id="PF04893"/>
    </source>
</evidence>
<dbReference type="OrthoDB" id="7872013at2"/>
<gene>
    <name evidence="7" type="ORF">CVM39_19230</name>
    <name evidence="8" type="ORF">SAMN06297129_2369</name>
</gene>
<feature type="domain" description="Yip1" evidence="6">
    <location>
        <begin position="11"/>
        <end position="163"/>
    </location>
</feature>
<evidence type="ECO:0000313" key="10">
    <source>
        <dbReference type="Proteomes" id="UP000231702"/>
    </source>
</evidence>
<evidence type="ECO:0000256" key="5">
    <source>
        <dbReference type="SAM" id="Phobius"/>
    </source>
</evidence>
<feature type="transmembrane region" description="Helical" evidence="5">
    <location>
        <begin position="90"/>
        <end position="112"/>
    </location>
</feature>
<evidence type="ECO:0000256" key="3">
    <source>
        <dbReference type="ARBA" id="ARBA00022989"/>
    </source>
</evidence>
<dbReference type="Proteomes" id="UP000231702">
    <property type="component" value="Unassembled WGS sequence"/>
</dbReference>
<proteinExistence type="predicted"/>
<organism evidence="8 9">
    <name type="scientific">Pseudooceanicola antarcticus</name>
    <dbReference type="NCBI Taxonomy" id="1247613"/>
    <lineage>
        <taxon>Bacteria</taxon>
        <taxon>Pseudomonadati</taxon>
        <taxon>Pseudomonadota</taxon>
        <taxon>Alphaproteobacteria</taxon>
        <taxon>Rhodobacterales</taxon>
        <taxon>Paracoccaceae</taxon>
        <taxon>Pseudooceanicola</taxon>
    </lineage>
</organism>
<dbReference type="Proteomes" id="UP000231655">
    <property type="component" value="Unassembled WGS sequence"/>
</dbReference>
<feature type="transmembrane region" description="Helical" evidence="5">
    <location>
        <begin position="54"/>
        <end position="78"/>
    </location>
</feature>
<name>A0A285IXV8_9RHOB</name>
<protein>
    <recommendedName>
        <fullName evidence="6">Yip1 domain-containing protein</fullName>
    </recommendedName>
</protein>
<feature type="transmembrane region" description="Helical" evidence="5">
    <location>
        <begin position="118"/>
        <end position="141"/>
    </location>
</feature>
<dbReference type="InterPro" id="IPR006977">
    <property type="entry name" value="Yip1_dom"/>
</dbReference>
<dbReference type="Pfam" id="PF04893">
    <property type="entry name" value="Yip1"/>
    <property type="match status" value="1"/>
</dbReference>
<keyword evidence="2 5" id="KW-0812">Transmembrane</keyword>
<dbReference type="EMBL" id="PGTD01000023">
    <property type="protein sequence ID" value="PJE25836.1"/>
    <property type="molecule type" value="Genomic_DNA"/>
</dbReference>
<accession>A0A285IXV8</accession>
<dbReference type="EMBL" id="OBEA01000004">
    <property type="protein sequence ID" value="SNY52663.1"/>
    <property type="molecule type" value="Genomic_DNA"/>
</dbReference>
<dbReference type="AlphaFoldDB" id="A0A285IXV8"/>
<evidence type="ECO:0000256" key="1">
    <source>
        <dbReference type="ARBA" id="ARBA00004141"/>
    </source>
</evidence>
<evidence type="ECO:0000256" key="4">
    <source>
        <dbReference type="ARBA" id="ARBA00023136"/>
    </source>
</evidence>
<reference evidence="7 10" key="2">
    <citation type="journal article" date="2018" name="Int. J. Syst. Evol. Microbiol.">
        <title>Pseudooceanicola lipolyticus sp. nov., a marine alphaproteobacterium, reclassification of Oceanicola flagellatus as Pseudooceanicola flagellatus comb. nov. and emended description of the genus Pseudooceanicola.</title>
        <authorList>
            <person name="Huang M.-M."/>
            <person name="Guo L.-L."/>
            <person name="Wu Y.-H."/>
            <person name="Lai Q.-L."/>
            <person name="Shao Z.-Z."/>
            <person name="Wang C.-S."/>
            <person name="Wu M."/>
            <person name="Xu X.-W."/>
        </authorList>
    </citation>
    <scope>NUCLEOTIDE SEQUENCE [LARGE SCALE GENOMIC DNA]</scope>
    <source>
        <strain evidence="7 10">Ar-45</strain>
    </source>
</reference>
<keyword evidence="10" id="KW-1185">Reference proteome</keyword>
<dbReference type="GO" id="GO:0016020">
    <property type="term" value="C:membrane"/>
    <property type="evidence" value="ECO:0007669"/>
    <property type="project" value="UniProtKB-SubCell"/>
</dbReference>
<evidence type="ECO:0000256" key="2">
    <source>
        <dbReference type="ARBA" id="ARBA00022692"/>
    </source>
</evidence>
<evidence type="ECO:0000313" key="8">
    <source>
        <dbReference type="EMBL" id="SNY52663.1"/>
    </source>
</evidence>
<evidence type="ECO:0000313" key="7">
    <source>
        <dbReference type="EMBL" id="PJE25836.1"/>
    </source>
</evidence>
<keyword evidence="4 5" id="KW-0472">Membrane</keyword>
<feature type="transmembrane region" description="Helical" evidence="5">
    <location>
        <begin position="148"/>
        <end position="169"/>
    </location>
</feature>
<sequence>MREWFNLARESLLDPRSGALRLLAAEIPAQVPMLVLALVSVMNGLVYGLILSPILLALVSGGVIWVSAWLLSVIGAQLGGHAGVSVMLRVVLWLQLIRLAVQIALVVIGFAIPPLAPIVSMVAGIWMLYMAVCFIAAAHGFETRWKAVALLAAVFVLTLVLASLLVASVGEPAFLMD</sequence>
<comment type="subcellular location">
    <subcellularLocation>
        <location evidence="1">Membrane</location>
        <topology evidence="1">Multi-pass membrane protein</topology>
    </subcellularLocation>
</comment>
<dbReference type="RefSeq" id="WP_097146108.1">
    <property type="nucleotide sequence ID" value="NZ_OBEA01000004.1"/>
</dbReference>
<evidence type="ECO:0000313" key="9">
    <source>
        <dbReference type="Proteomes" id="UP000231655"/>
    </source>
</evidence>
<keyword evidence="3 5" id="KW-1133">Transmembrane helix</keyword>
<reference evidence="8 9" key="1">
    <citation type="submission" date="2017-09" db="EMBL/GenBank/DDBJ databases">
        <authorList>
            <person name="Ehlers B."/>
            <person name="Leendertz F.H."/>
        </authorList>
    </citation>
    <scope>NUCLEOTIDE SEQUENCE [LARGE SCALE GENOMIC DNA]</scope>
    <source>
        <strain evidence="8 9">CGMCC 1.12662</strain>
    </source>
</reference>